<accession>A0AAX4NY54</accession>
<keyword evidence="3" id="KW-0347">Helicase</keyword>
<dbReference type="EMBL" id="CP151501">
    <property type="protein sequence ID" value="WZN58489.1"/>
    <property type="molecule type" value="Genomic_DNA"/>
</dbReference>
<dbReference type="Pfam" id="PF13086">
    <property type="entry name" value="AAA_11"/>
    <property type="match status" value="1"/>
</dbReference>
<proteinExistence type="predicted"/>
<dbReference type="Proteomes" id="UP001472866">
    <property type="component" value="Chromosome 01"/>
</dbReference>
<dbReference type="PANTHER" id="PTHR10887:SF495">
    <property type="entry name" value="HELICASE SENATAXIN ISOFORM X1-RELATED"/>
    <property type="match status" value="1"/>
</dbReference>
<reference evidence="8 9" key="1">
    <citation type="submission" date="2024-03" db="EMBL/GenBank/DDBJ databases">
        <title>Complete genome sequence of the green alga Chloropicon roscoffensis RCC1871.</title>
        <authorList>
            <person name="Lemieux C."/>
            <person name="Pombert J.-F."/>
            <person name="Otis C."/>
            <person name="Turmel M."/>
        </authorList>
    </citation>
    <scope>NUCLEOTIDE SEQUENCE [LARGE SCALE GENOMIC DNA]</scope>
    <source>
        <strain evidence="8 9">RCC1871</strain>
    </source>
</reference>
<dbReference type="InterPro" id="IPR027417">
    <property type="entry name" value="P-loop_NTPase"/>
</dbReference>
<feature type="domain" description="DNA2/NAM7 helicase-like C-terminal" evidence="7">
    <location>
        <begin position="600"/>
        <end position="795"/>
    </location>
</feature>
<dbReference type="GO" id="GO:0004386">
    <property type="term" value="F:helicase activity"/>
    <property type="evidence" value="ECO:0007669"/>
    <property type="project" value="UniProtKB-KW"/>
</dbReference>
<evidence type="ECO:0000256" key="2">
    <source>
        <dbReference type="ARBA" id="ARBA00022801"/>
    </source>
</evidence>
<dbReference type="FunFam" id="3.40.50.300:FF:000326">
    <property type="entry name" value="P-loop containing nucleoside triphosphate hydrolase"/>
    <property type="match status" value="1"/>
</dbReference>
<keyword evidence="2 8" id="KW-0378">Hydrolase</keyword>
<dbReference type="GO" id="GO:0016787">
    <property type="term" value="F:hydrolase activity"/>
    <property type="evidence" value="ECO:0007669"/>
    <property type="project" value="UniProtKB-KW"/>
</dbReference>
<keyword evidence="1" id="KW-0547">Nucleotide-binding</keyword>
<dbReference type="AlphaFoldDB" id="A0AAX4NY54"/>
<feature type="compositionally biased region" description="Gly residues" evidence="5">
    <location>
        <begin position="1"/>
        <end position="15"/>
    </location>
</feature>
<dbReference type="Gene3D" id="3.40.50.300">
    <property type="entry name" value="P-loop containing nucleotide triphosphate hydrolases"/>
    <property type="match status" value="2"/>
</dbReference>
<gene>
    <name evidence="8" type="ORF">HKI87_01g00110</name>
</gene>
<dbReference type="Pfam" id="PF13087">
    <property type="entry name" value="AAA_12"/>
    <property type="match status" value="1"/>
</dbReference>
<evidence type="ECO:0000256" key="5">
    <source>
        <dbReference type="SAM" id="MobiDB-lite"/>
    </source>
</evidence>
<dbReference type="PANTHER" id="PTHR10887">
    <property type="entry name" value="DNA2/NAM7 HELICASE FAMILY"/>
    <property type="match status" value="1"/>
</dbReference>
<feature type="region of interest" description="Disordered" evidence="5">
    <location>
        <begin position="1"/>
        <end position="52"/>
    </location>
</feature>
<name>A0AAX4NY54_9CHLO</name>
<organism evidence="8 9">
    <name type="scientific">Chloropicon roscoffensis</name>
    <dbReference type="NCBI Taxonomy" id="1461544"/>
    <lineage>
        <taxon>Eukaryota</taxon>
        <taxon>Viridiplantae</taxon>
        <taxon>Chlorophyta</taxon>
        <taxon>Chloropicophyceae</taxon>
        <taxon>Chloropicales</taxon>
        <taxon>Chloropicaceae</taxon>
        <taxon>Chloropicon</taxon>
    </lineage>
</organism>
<keyword evidence="4" id="KW-0067">ATP-binding</keyword>
<dbReference type="InterPro" id="IPR045055">
    <property type="entry name" value="DNA2/NAM7-like"/>
</dbReference>
<dbReference type="InterPro" id="IPR047187">
    <property type="entry name" value="SF1_C_Upf1"/>
</dbReference>
<keyword evidence="9" id="KW-1185">Reference proteome</keyword>
<dbReference type="CDD" id="cd18808">
    <property type="entry name" value="SF1_C_Upf1"/>
    <property type="match status" value="1"/>
</dbReference>
<sequence>MAAGGVKGGSKGGAGRARRAVANQGAGQNGEGSQGRGAAEPGTVGSLDEPGTSERRLVREVLSWDFLHLLRQDKHGSEKAGSLPHQARLVQIPSTFSSIDAFENCYEPLLLEETRATLMQGWKSREYLLYQCAIKESKIVKTEEGDEFVECRADLVGDNLCPDDHSAAARDEDAAFYSAFPLPRDIVLMTRENPILEGNTAVKKCYFLAYLKKHDDRNPRTLTLTVLARGHYRGTEANEARDDQVRRELCAGGIAMVDLGDEDEDETKGQGGDWFISRIATLTTLVREHKAVFSLRNSSLAEEILDPSASAPTFAPKKIPDRLLTRLARSHNEDQLKALLGAVKGGRFHLIKGPPGTGKTSTLCGLLAVLCQSHGFDYDRAFASMRIDEAGDHRGGSAAGAQARRQKWLKASPWVAQVDPRKTTPESCLRVPKNEVVTVESSREGAPRVLVCTPNNAALDEVCVRVAKTGLKDELGYPFHPKIVRVGVKHQISEEARPYSLDLLAKRRAEEGRGSDREVLREVLRESQIVFSTLTFADSTTIRSSRLSFDYIIVDEAAQAVEPTCLIPLVSFGFRKCFLVGDPAQLPATVLSKKATELEYRKSLFERLQSCGHAPLMLTRQYRMHPEIREWPSKKFYHGKLVDAEGLEEALKRPWHQHDGFGPYNFYDIKGGATQNENSWRNQFQADFAAEWLSCLLAKYPNALRGSDVGVIGTYKDQVDVLREKLRERLGEEFASEVEVLSVDAFQGREKDVIIWTTVRTEGKEGRGSIGFVSDRNRMCVGLTRAKSTLVVVGDGDMLGDDSKEWWELVNRTRRRGFLHNIKKPFAMALEAKLNGNRVTKGQTKRQRRDGAKR</sequence>
<evidence type="ECO:0000256" key="1">
    <source>
        <dbReference type="ARBA" id="ARBA00022741"/>
    </source>
</evidence>
<dbReference type="SUPFAM" id="SSF52540">
    <property type="entry name" value="P-loop containing nucleoside triphosphate hydrolases"/>
    <property type="match status" value="1"/>
</dbReference>
<evidence type="ECO:0000256" key="3">
    <source>
        <dbReference type="ARBA" id="ARBA00022806"/>
    </source>
</evidence>
<feature type="domain" description="DNA2/NAM7 helicase helicase" evidence="6">
    <location>
        <begin position="507"/>
        <end position="593"/>
    </location>
</feature>
<protein>
    <submittedName>
        <fullName evidence="8">P-loop-containing nucleoside triphosphate hydrolase</fullName>
    </submittedName>
</protein>
<dbReference type="CDD" id="cd18042">
    <property type="entry name" value="DEXXQc_SETX"/>
    <property type="match status" value="1"/>
</dbReference>
<evidence type="ECO:0000313" key="9">
    <source>
        <dbReference type="Proteomes" id="UP001472866"/>
    </source>
</evidence>
<evidence type="ECO:0000259" key="6">
    <source>
        <dbReference type="Pfam" id="PF13086"/>
    </source>
</evidence>
<dbReference type="GO" id="GO:0005694">
    <property type="term" value="C:chromosome"/>
    <property type="evidence" value="ECO:0007669"/>
    <property type="project" value="UniProtKB-ARBA"/>
</dbReference>
<evidence type="ECO:0000313" key="8">
    <source>
        <dbReference type="EMBL" id="WZN58489.1"/>
    </source>
</evidence>
<evidence type="ECO:0000256" key="4">
    <source>
        <dbReference type="ARBA" id="ARBA00022840"/>
    </source>
</evidence>
<dbReference type="InterPro" id="IPR041677">
    <property type="entry name" value="DNA2/NAM7_AAA_11"/>
</dbReference>
<evidence type="ECO:0000259" key="7">
    <source>
        <dbReference type="Pfam" id="PF13087"/>
    </source>
</evidence>
<dbReference type="GO" id="GO:0005524">
    <property type="term" value="F:ATP binding"/>
    <property type="evidence" value="ECO:0007669"/>
    <property type="project" value="UniProtKB-KW"/>
</dbReference>
<feature type="region of interest" description="Disordered" evidence="5">
    <location>
        <begin position="835"/>
        <end position="854"/>
    </location>
</feature>
<dbReference type="InterPro" id="IPR041679">
    <property type="entry name" value="DNA2/NAM7-like_C"/>
</dbReference>